<dbReference type="PROSITE" id="PS50990">
    <property type="entry name" value="PEPTIDASE_C39"/>
    <property type="match status" value="1"/>
</dbReference>
<dbReference type="Gene3D" id="1.20.1560.10">
    <property type="entry name" value="ABC transporter type 1, transmembrane domain"/>
    <property type="match status" value="1"/>
</dbReference>
<dbReference type="PROSITE" id="PS00211">
    <property type="entry name" value="ABC_TRANSPORTER_1"/>
    <property type="match status" value="1"/>
</dbReference>
<dbReference type="Pfam" id="PF03412">
    <property type="entry name" value="Peptidase_C39"/>
    <property type="match status" value="1"/>
</dbReference>
<comment type="subcellular location">
    <subcellularLocation>
        <location evidence="1">Cell membrane</location>
        <topology evidence="1">Multi-pass membrane protein</topology>
    </subcellularLocation>
</comment>
<evidence type="ECO:0000256" key="8">
    <source>
        <dbReference type="ARBA" id="ARBA00022840"/>
    </source>
</evidence>
<dbReference type="InterPro" id="IPR027417">
    <property type="entry name" value="P-loop_NTPase"/>
</dbReference>
<evidence type="ECO:0000313" key="17">
    <source>
        <dbReference type="EMBL" id="SCB46295.1"/>
    </source>
</evidence>
<dbReference type="InterPro" id="IPR005074">
    <property type="entry name" value="Peptidase_C39"/>
</dbReference>
<evidence type="ECO:0000256" key="1">
    <source>
        <dbReference type="ARBA" id="ARBA00004651"/>
    </source>
</evidence>
<reference evidence="17 18" key="1">
    <citation type="submission" date="2016-08" db="EMBL/GenBank/DDBJ databases">
        <authorList>
            <person name="Seilhamer J.J."/>
        </authorList>
    </citation>
    <scope>NUCLEOTIDE SEQUENCE [LARGE SCALE GENOMIC DNA]</scope>
    <source>
        <strain evidence="17 18">CCBAU 10071</strain>
    </source>
</reference>
<evidence type="ECO:0000256" key="5">
    <source>
        <dbReference type="ARBA" id="ARBA00022597"/>
    </source>
</evidence>
<keyword evidence="8 17" id="KW-0067">ATP-binding</keyword>
<dbReference type="PROSITE" id="PS50893">
    <property type="entry name" value="ABC_TRANSPORTER_2"/>
    <property type="match status" value="1"/>
</dbReference>
<dbReference type="RefSeq" id="WP_225114281.1">
    <property type="nucleotide sequence ID" value="NZ_CP104173.1"/>
</dbReference>
<dbReference type="GO" id="GO:0008233">
    <property type="term" value="F:peptidase activity"/>
    <property type="evidence" value="ECO:0007669"/>
    <property type="project" value="InterPro"/>
</dbReference>
<protein>
    <submittedName>
        <fullName evidence="17">ATP-binding cassette, subfamily B</fullName>
    </submittedName>
</protein>
<evidence type="ECO:0000256" key="7">
    <source>
        <dbReference type="ARBA" id="ARBA00022741"/>
    </source>
</evidence>
<proteinExistence type="inferred from homology"/>
<keyword evidence="6 13" id="KW-0812">Transmembrane</keyword>
<dbReference type="PANTHER" id="PTHR24221:SF647">
    <property type="entry name" value="BLL6336 PROTEIN"/>
    <property type="match status" value="1"/>
</dbReference>
<feature type="transmembrane region" description="Helical" evidence="13">
    <location>
        <begin position="298"/>
        <end position="318"/>
    </location>
</feature>
<dbReference type="EMBL" id="FMAE01000008">
    <property type="protein sequence ID" value="SCB46295.1"/>
    <property type="molecule type" value="Genomic_DNA"/>
</dbReference>
<dbReference type="Gene3D" id="3.90.70.10">
    <property type="entry name" value="Cysteine proteinases"/>
    <property type="match status" value="1"/>
</dbReference>
<dbReference type="SUPFAM" id="SSF90123">
    <property type="entry name" value="ABC transporter transmembrane region"/>
    <property type="match status" value="1"/>
</dbReference>
<dbReference type="InterPro" id="IPR039421">
    <property type="entry name" value="Type_1_exporter"/>
</dbReference>
<evidence type="ECO:0000256" key="2">
    <source>
        <dbReference type="ARBA" id="ARBA00005417"/>
    </source>
</evidence>
<dbReference type="AlphaFoldDB" id="A0A1C3X278"/>
<dbReference type="PROSITE" id="PS50929">
    <property type="entry name" value="ABC_TM1F"/>
    <property type="match status" value="1"/>
</dbReference>
<dbReference type="Pfam" id="PF00664">
    <property type="entry name" value="ABC_membrane"/>
    <property type="match status" value="1"/>
</dbReference>
<dbReference type="InterPro" id="IPR003593">
    <property type="entry name" value="AAA+_ATPase"/>
</dbReference>
<accession>A0A1C3X278</accession>
<evidence type="ECO:0000259" key="14">
    <source>
        <dbReference type="PROSITE" id="PS50893"/>
    </source>
</evidence>
<evidence type="ECO:0000256" key="3">
    <source>
        <dbReference type="ARBA" id="ARBA00022448"/>
    </source>
</evidence>
<keyword evidence="10 13" id="KW-0472">Membrane</keyword>
<keyword evidence="3" id="KW-0813">Transport</keyword>
<evidence type="ECO:0000259" key="16">
    <source>
        <dbReference type="PROSITE" id="PS50990"/>
    </source>
</evidence>
<dbReference type="GO" id="GO:0034040">
    <property type="term" value="F:ATPase-coupled lipid transmembrane transporter activity"/>
    <property type="evidence" value="ECO:0007669"/>
    <property type="project" value="TreeGrafter"/>
</dbReference>
<dbReference type="Pfam" id="PF00005">
    <property type="entry name" value="ABC_tran"/>
    <property type="match status" value="1"/>
</dbReference>
<keyword evidence="9 13" id="KW-1133">Transmembrane helix</keyword>
<evidence type="ECO:0000259" key="15">
    <source>
        <dbReference type="PROSITE" id="PS50929"/>
    </source>
</evidence>
<keyword evidence="5" id="KW-0762">Sugar transport</keyword>
<evidence type="ECO:0000256" key="6">
    <source>
        <dbReference type="ARBA" id="ARBA00022692"/>
    </source>
</evidence>
<sequence>MSLRTSADIDAAGGAKDRVADAPAPGLSTQTALECLSKVSSHHGIDLPVERLKHAYAVAGPLSLNLLLRMAKDAGLRARSTKLDWGALIHLGEAYPALARLANGNWIAVLGAGRRTDGTEVVSIFDPLADRKHEVLVVERDRFCAQWAGDTILIKREQLTQDGRGSFGLRWFVPELLLQWRLFRDVAIAAILLYALGLVIPIFFQLVIDKVLVHESFTTLYVLAVGAAVALVFDAIFGFLRRYLLLYATNRVDIRVATKTFGHLLGLPVTFFEHMAAGVLVKHMQQAARIREFLTGRLFLTTLDALSLFVFLPVLALYSVKLTLMVLAFTAASGAVVGLLMGPFRRRLYDLYQAEGARQALLVETVHGMRTVKSLGMEPVQSRVWDSRCAQSVTMRFGVEKISAGAQALTGFLEKIMTLGIISVGALDVFAGEMTIGALVAFNMLAGRVSGPLVQLVTMVHEYQEVALAVKMLGEVMNQRPERDGRKDGLRPDLAGKIEFESVSFRYGSEGSPALDDVSFTVEPGSIFGIVGRSGSGKTTLTRLISGMYPVQQGLLRIDGYDSRELDLAHLRRNLGIVLQDNFLFRGTIRDNIACVKRDATFAEVVAAAQLAGADEFIERLPRGFDTMLEEDASNLSGGQKQRLAIARALIVNPRILIFDEATSALDAESEMIIRRNLRRLAAGRTVIVVSHRLSMLTEASQILVMDRGRIVDMDRHDHLLSKCTIYRHLWNQQMKQIA</sequence>
<feature type="transmembrane region" description="Helical" evidence="13">
    <location>
        <begin position="220"/>
        <end position="240"/>
    </location>
</feature>
<name>A0A1C3X278_9BRAD</name>
<keyword evidence="7" id="KW-0547">Nucleotide-binding</keyword>
<feature type="domain" description="Peptidase C39" evidence="16">
    <location>
        <begin position="30"/>
        <end position="154"/>
    </location>
</feature>
<comment type="similarity">
    <text evidence="2">Belongs to the ABC transporter superfamily.</text>
</comment>
<evidence type="ECO:0000256" key="4">
    <source>
        <dbReference type="ARBA" id="ARBA00022475"/>
    </source>
</evidence>
<dbReference type="GO" id="GO:0005524">
    <property type="term" value="F:ATP binding"/>
    <property type="evidence" value="ECO:0007669"/>
    <property type="project" value="UniProtKB-KW"/>
</dbReference>
<evidence type="ECO:0000256" key="9">
    <source>
        <dbReference type="ARBA" id="ARBA00022989"/>
    </source>
</evidence>
<keyword evidence="4" id="KW-1003">Cell membrane</keyword>
<evidence type="ECO:0000256" key="13">
    <source>
        <dbReference type="SAM" id="Phobius"/>
    </source>
</evidence>
<dbReference type="PANTHER" id="PTHR24221">
    <property type="entry name" value="ATP-BINDING CASSETTE SUB-FAMILY B"/>
    <property type="match status" value="1"/>
</dbReference>
<gene>
    <name evidence="17" type="ORF">GA0061099_1008343</name>
</gene>
<dbReference type="FunFam" id="3.40.50.300:FF:000221">
    <property type="entry name" value="Multidrug ABC transporter ATP-binding protein"/>
    <property type="match status" value="1"/>
</dbReference>
<dbReference type="Proteomes" id="UP000183174">
    <property type="component" value="Unassembled WGS sequence"/>
</dbReference>
<dbReference type="GO" id="GO:0006508">
    <property type="term" value="P:proteolysis"/>
    <property type="evidence" value="ECO:0007669"/>
    <property type="project" value="InterPro"/>
</dbReference>
<evidence type="ECO:0000256" key="10">
    <source>
        <dbReference type="ARBA" id="ARBA00023136"/>
    </source>
</evidence>
<dbReference type="GeneID" id="93177996"/>
<dbReference type="InterPro" id="IPR017871">
    <property type="entry name" value="ABC_transporter-like_CS"/>
</dbReference>
<dbReference type="SMART" id="SM00382">
    <property type="entry name" value="AAA"/>
    <property type="match status" value="1"/>
</dbReference>
<feature type="domain" description="ABC transmembrane type-1" evidence="15">
    <location>
        <begin position="186"/>
        <end position="465"/>
    </location>
</feature>
<dbReference type="InterPro" id="IPR036640">
    <property type="entry name" value="ABC1_TM_sf"/>
</dbReference>
<dbReference type="CDD" id="cd18783">
    <property type="entry name" value="ABC_6TM_PrtD_LapB_HlyB_like"/>
    <property type="match status" value="1"/>
</dbReference>
<feature type="transmembrane region" description="Helical" evidence="13">
    <location>
        <begin position="186"/>
        <end position="208"/>
    </location>
</feature>
<comment type="function">
    <text evidence="11">Involved in beta-(1--&gt;2)glucan export. Transmembrane domains (TMD) form a pore in the inner membrane and the ATP-binding domain (NBD) is responsible for energy generation.</text>
</comment>
<dbReference type="SUPFAM" id="SSF52540">
    <property type="entry name" value="P-loop containing nucleoside triphosphate hydrolases"/>
    <property type="match status" value="1"/>
</dbReference>
<evidence type="ECO:0000256" key="11">
    <source>
        <dbReference type="ARBA" id="ARBA00024722"/>
    </source>
</evidence>
<dbReference type="InterPro" id="IPR003439">
    <property type="entry name" value="ABC_transporter-like_ATP-bd"/>
</dbReference>
<dbReference type="GO" id="GO:0140359">
    <property type="term" value="F:ABC-type transporter activity"/>
    <property type="evidence" value="ECO:0007669"/>
    <property type="project" value="InterPro"/>
</dbReference>
<dbReference type="GO" id="GO:0016887">
    <property type="term" value="F:ATP hydrolysis activity"/>
    <property type="evidence" value="ECO:0007669"/>
    <property type="project" value="InterPro"/>
</dbReference>
<feature type="domain" description="ABC transporter" evidence="14">
    <location>
        <begin position="498"/>
        <end position="733"/>
    </location>
</feature>
<evidence type="ECO:0000256" key="12">
    <source>
        <dbReference type="SAM" id="MobiDB-lite"/>
    </source>
</evidence>
<evidence type="ECO:0000313" key="18">
    <source>
        <dbReference type="Proteomes" id="UP000183174"/>
    </source>
</evidence>
<dbReference type="InterPro" id="IPR011527">
    <property type="entry name" value="ABC1_TM_dom"/>
</dbReference>
<dbReference type="Gene3D" id="3.40.50.300">
    <property type="entry name" value="P-loop containing nucleotide triphosphate hydrolases"/>
    <property type="match status" value="1"/>
</dbReference>
<dbReference type="GO" id="GO:0005886">
    <property type="term" value="C:plasma membrane"/>
    <property type="evidence" value="ECO:0007669"/>
    <property type="project" value="UniProtKB-SubCell"/>
</dbReference>
<feature type="region of interest" description="Disordered" evidence="12">
    <location>
        <begin position="1"/>
        <end position="23"/>
    </location>
</feature>
<feature type="transmembrane region" description="Helical" evidence="13">
    <location>
        <begin position="324"/>
        <end position="344"/>
    </location>
</feature>
<organism evidence="17 18">
    <name type="scientific">Bradyrhizobium yuanmingense</name>
    <dbReference type="NCBI Taxonomy" id="108015"/>
    <lineage>
        <taxon>Bacteria</taxon>
        <taxon>Pseudomonadati</taxon>
        <taxon>Pseudomonadota</taxon>
        <taxon>Alphaproteobacteria</taxon>
        <taxon>Hyphomicrobiales</taxon>
        <taxon>Nitrobacteraceae</taxon>
        <taxon>Bradyrhizobium</taxon>
    </lineage>
</organism>